<sequence length="360" mass="41714">QAEDQDEDQAEDQVEDHNKPHPCIKYKYCPKIFKCGIATRMQAHLNNTCLGAPENAKSNSKQKNIQSNISIPHISTSSHIPKQSKTIPINNFIDHLDNKEQESLEYILAQALFATGVLFSFLDNPYVIKFFQYANFRIYALCDEFWKDLDLVTNILQPIVAILKIFESDNTMLSSIYSNFRKMINIIQDISCYFLNEIQSCIEPIEYNIFNTFTNQKFEQKKSVELFVEIVKFQNKSFPYDDYIIWELAATLNPALWWESCPDSSLKQLAIKVLKISTSSAAAEQNFSTFVNSKNGIKINNSKTNQKINHEIYDENREVENIIYTEGICRDINKTEQIYLSNIENNSMMELESEYGIIYI</sequence>
<dbReference type="Proteomes" id="UP000789901">
    <property type="component" value="Unassembled WGS sequence"/>
</dbReference>
<dbReference type="EMBL" id="CAJVQB010014277">
    <property type="protein sequence ID" value="CAG8767425.1"/>
    <property type="molecule type" value="Genomic_DNA"/>
</dbReference>
<reference evidence="1 2" key="1">
    <citation type="submission" date="2021-06" db="EMBL/GenBank/DDBJ databases">
        <authorList>
            <person name="Kallberg Y."/>
            <person name="Tangrot J."/>
            <person name="Rosling A."/>
        </authorList>
    </citation>
    <scope>NUCLEOTIDE SEQUENCE [LARGE SCALE GENOMIC DNA]</scope>
    <source>
        <strain evidence="1 2">120-4 pot B 10/14</strain>
    </source>
</reference>
<gene>
    <name evidence="1" type="ORF">GMARGA_LOCUS18146</name>
</gene>
<evidence type="ECO:0000313" key="2">
    <source>
        <dbReference type="Proteomes" id="UP000789901"/>
    </source>
</evidence>
<proteinExistence type="predicted"/>
<dbReference type="InterPro" id="IPR012337">
    <property type="entry name" value="RNaseH-like_sf"/>
</dbReference>
<comment type="caution">
    <text evidence="1">The sequence shown here is derived from an EMBL/GenBank/DDBJ whole genome shotgun (WGS) entry which is preliminary data.</text>
</comment>
<accession>A0ABN7VFX5</accession>
<keyword evidence="2" id="KW-1185">Reference proteome</keyword>
<evidence type="ECO:0000313" key="1">
    <source>
        <dbReference type="EMBL" id="CAG8767425.1"/>
    </source>
</evidence>
<name>A0ABN7VFX5_GIGMA</name>
<organism evidence="1 2">
    <name type="scientific">Gigaspora margarita</name>
    <dbReference type="NCBI Taxonomy" id="4874"/>
    <lineage>
        <taxon>Eukaryota</taxon>
        <taxon>Fungi</taxon>
        <taxon>Fungi incertae sedis</taxon>
        <taxon>Mucoromycota</taxon>
        <taxon>Glomeromycotina</taxon>
        <taxon>Glomeromycetes</taxon>
        <taxon>Diversisporales</taxon>
        <taxon>Gigasporaceae</taxon>
        <taxon>Gigaspora</taxon>
    </lineage>
</organism>
<dbReference type="SUPFAM" id="SSF53098">
    <property type="entry name" value="Ribonuclease H-like"/>
    <property type="match status" value="1"/>
</dbReference>
<feature type="non-terminal residue" evidence="1">
    <location>
        <position position="1"/>
    </location>
</feature>
<protein>
    <submittedName>
        <fullName evidence="1">27374_t:CDS:1</fullName>
    </submittedName>
</protein>